<dbReference type="PANTHER" id="PTHR36339">
    <property type="entry name" value="F23A5.5"/>
    <property type="match status" value="1"/>
</dbReference>
<dbReference type="Gramene" id="Mp3g18070.1">
    <property type="protein sequence ID" value="Mp3g18070.1.cds"/>
    <property type="gene ID" value="Mp3g18070"/>
</dbReference>
<dbReference type="EMBL" id="KZ772946">
    <property type="protein sequence ID" value="PTQ29505.1"/>
    <property type="molecule type" value="Genomic_DNA"/>
</dbReference>
<feature type="compositionally biased region" description="Polar residues" evidence="1">
    <location>
        <begin position="150"/>
        <end position="167"/>
    </location>
</feature>
<organism evidence="2 3">
    <name type="scientific">Marchantia polymorpha</name>
    <name type="common">Common liverwort</name>
    <name type="synonym">Marchantia aquatica</name>
    <dbReference type="NCBI Taxonomy" id="3197"/>
    <lineage>
        <taxon>Eukaryota</taxon>
        <taxon>Viridiplantae</taxon>
        <taxon>Streptophyta</taxon>
        <taxon>Embryophyta</taxon>
        <taxon>Marchantiophyta</taxon>
        <taxon>Marchantiopsida</taxon>
        <taxon>Marchantiidae</taxon>
        <taxon>Marchantiales</taxon>
        <taxon>Marchantiaceae</taxon>
        <taxon>Marchantia</taxon>
    </lineage>
</organism>
<feature type="region of interest" description="Disordered" evidence="1">
    <location>
        <begin position="198"/>
        <end position="250"/>
    </location>
</feature>
<accession>A0A2R6W6M8</accession>
<gene>
    <name evidence="2" type="ORF">MARPO_0140s0034</name>
</gene>
<dbReference type="Proteomes" id="UP000244005">
    <property type="component" value="Unassembled WGS sequence"/>
</dbReference>
<evidence type="ECO:0000313" key="3">
    <source>
        <dbReference type="Proteomes" id="UP000244005"/>
    </source>
</evidence>
<feature type="compositionally biased region" description="Polar residues" evidence="1">
    <location>
        <begin position="204"/>
        <end position="225"/>
    </location>
</feature>
<protein>
    <submittedName>
        <fullName evidence="2">Uncharacterized protein</fullName>
    </submittedName>
</protein>
<proteinExistence type="predicted"/>
<dbReference type="PANTHER" id="PTHR36339:SF2">
    <property type="entry name" value="F23A5.5"/>
    <property type="match status" value="1"/>
</dbReference>
<dbReference type="OrthoDB" id="2021107at2759"/>
<dbReference type="AlphaFoldDB" id="A0A2R6W6M8"/>
<name>A0A2R6W6M8_MARPO</name>
<feature type="region of interest" description="Disordered" evidence="1">
    <location>
        <begin position="136"/>
        <end position="169"/>
    </location>
</feature>
<evidence type="ECO:0000256" key="1">
    <source>
        <dbReference type="SAM" id="MobiDB-lite"/>
    </source>
</evidence>
<sequence>MWAAMSRWRVLPTLLNRGRNFAARGRMKSSAVDSEAGRADSGAVRQQLEAAAREDRLDFMTAAKILFSSPAKPKKFGLDFHLWQFFAACLPPFAVYLTAQYARHEIRRLEKEREQTEKLLLQSVVAEEVASRMAEGNKPAFEKSEERAPLSQNVPGNMEGSNSTSDDSAVHITGKDLQAMKTRLEVLEKKLSMLEGVRKGTEAVTPSTSQSGLVMTPKDSSPSLSTKHDVHQSIIKSADLESEHKRKALT</sequence>
<reference evidence="3" key="1">
    <citation type="journal article" date="2017" name="Cell">
        <title>Insights into land plant evolution garnered from the Marchantia polymorpha genome.</title>
        <authorList>
            <person name="Bowman J.L."/>
            <person name="Kohchi T."/>
            <person name="Yamato K.T."/>
            <person name="Jenkins J."/>
            <person name="Shu S."/>
            <person name="Ishizaki K."/>
            <person name="Yamaoka S."/>
            <person name="Nishihama R."/>
            <person name="Nakamura Y."/>
            <person name="Berger F."/>
            <person name="Adam C."/>
            <person name="Aki S.S."/>
            <person name="Althoff F."/>
            <person name="Araki T."/>
            <person name="Arteaga-Vazquez M.A."/>
            <person name="Balasubrmanian S."/>
            <person name="Barry K."/>
            <person name="Bauer D."/>
            <person name="Boehm C.R."/>
            <person name="Briginshaw L."/>
            <person name="Caballero-Perez J."/>
            <person name="Catarino B."/>
            <person name="Chen F."/>
            <person name="Chiyoda S."/>
            <person name="Chovatia M."/>
            <person name="Davies K.M."/>
            <person name="Delmans M."/>
            <person name="Demura T."/>
            <person name="Dierschke T."/>
            <person name="Dolan L."/>
            <person name="Dorantes-Acosta A.E."/>
            <person name="Eklund D.M."/>
            <person name="Florent S.N."/>
            <person name="Flores-Sandoval E."/>
            <person name="Fujiyama A."/>
            <person name="Fukuzawa H."/>
            <person name="Galik B."/>
            <person name="Grimanelli D."/>
            <person name="Grimwood J."/>
            <person name="Grossniklaus U."/>
            <person name="Hamada T."/>
            <person name="Haseloff J."/>
            <person name="Hetherington A.J."/>
            <person name="Higo A."/>
            <person name="Hirakawa Y."/>
            <person name="Hundley H.N."/>
            <person name="Ikeda Y."/>
            <person name="Inoue K."/>
            <person name="Inoue S.I."/>
            <person name="Ishida S."/>
            <person name="Jia Q."/>
            <person name="Kakita M."/>
            <person name="Kanazawa T."/>
            <person name="Kawai Y."/>
            <person name="Kawashima T."/>
            <person name="Kennedy M."/>
            <person name="Kinose K."/>
            <person name="Kinoshita T."/>
            <person name="Kohara Y."/>
            <person name="Koide E."/>
            <person name="Komatsu K."/>
            <person name="Kopischke S."/>
            <person name="Kubo M."/>
            <person name="Kyozuka J."/>
            <person name="Lagercrantz U."/>
            <person name="Lin S.S."/>
            <person name="Lindquist E."/>
            <person name="Lipzen A.M."/>
            <person name="Lu C.W."/>
            <person name="De Luna E."/>
            <person name="Martienssen R.A."/>
            <person name="Minamino N."/>
            <person name="Mizutani M."/>
            <person name="Mizutani M."/>
            <person name="Mochizuki N."/>
            <person name="Monte I."/>
            <person name="Mosher R."/>
            <person name="Nagasaki H."/>
            <person name="Nakagami H."/>
            <person name="Naramoto S."/>
            <person name="Nishitani K."/>
            <person name="Ohtani M."/>
            <person name="Okamoto T."/>
            <person name="Okumura M."/>
            <person name="Phillips J."/>
            <person name="Pollak B."/>
            <person name="Reinders A."/>
            <person name="Rovekamp M."/>
            <person name="Sano R."/>
            <person name="Sawa S."/>
            <person name="Schmid M.W."/>
            <person name="Shirakawa M."/>
            <person name="Solano R."/>
            <person name="Spunde A."/>
            <person name="Suetsugu N."/>
            <person name="Sugano S."/>
            <person name="Sugiyama A."/>
            <person name="Sun R."/>
            <person name="Suzuki Y."/>
            <person name="Takenaka M."/>
            <person name="Takezawa D."/>
            <person name="Tomogane H."/>
            <person name="Tsuzuki M."/>
            <person name="Ueda T."/>
            <person name="Umeda M."/>
            <person name="Ward J.M."/>
            <person name="Watanabe Y."/>
            <person name="Yazaki K."/>
            <person name="Yokoyama R."/>
            <person name="Yoshitake Y."/>
            <person name="Yotsui I."/>
            <person name="Zachgo S."/>
            <person name="Schmutz J."/>
        </authorList>
    </citation>
    <scope>NUCLEOTIDE SEQUENCE [LARGE SCALE GENOMIC DNA]</scope>
    <source>
        <strain evidence="3">Tak-1</strain>
    </source>
</reference>
<evidence type="ECO:0000313" key="2">
    <source>
        <dbReference type="EMBL" id="PTQ29505.1"/>
    </source>
</evidence>
<keyword evidence="3" id="KW-1185">Reference proteome</keyword>